<organism evidence="10 11">
    <name type="scientific">Candidatus Beckwithbacteria bacterium CG23_combo_of_CG06-09_8_20_14_all_47_9</name>
    <dbReference type="NCBI Taxonomy" id="1974498"/>
    <lineage>
        <taxon>Bacteria</taxon>
        <taxon>Candidatus Beckwithiibacteriota</taxon>
    </lineage>
</organism>
<dbReference type="InterPro" id="IPR038731">
    <property type="entry name" value="RgtA/B/C-like"/>
</dbReference>
<evidence type="ECO:0000259" key="9">
    <source>
        <dbReference type="Pfam" id="PF13231"/>
    </source>
</evidence>
<evidence type="ECO:0000256" key="1">
    <source>
        <dbReference type="ARBA" id="ARBA00004651"/>
    </source>
</evidence>
<dbReference type="EMBL" id="PCSQ01000063">
    <property type="protein sequence ID" value="PIP52294.1"/>
    <property type="molecule type" value="Genomic_DNA"/>
</dbReference>
<feature type="transmembrane region" description="Helical" evidence="8">
    <location>
        <begin position="267"/>
        <end position="288"/>
    </location>
</feature>
<feature type="transmembrane region" description="Helical" evidence="8">
    <location>
        <begin position="333"/>
        <end position="351"/>
    </location>
</feature>
<protein>
    <recommendedName>
        <fullName evidence="9">Glycosyltransferase RgtA/B/C/D-like domain-containing protein</fullName>
    </recommendedName>
</protein>
<feature type="transmembrane region" description="Helical" evidence="8">
    <location>
        <begin position="132"/>
        <end position="151"/>
    </location>
</feature>
<dbReference type="InterPro" id="IPR050297">
    <property type="entry name" value="LipidA_mod_glycosyltrf_83"/>
</dbReference>
<evidence type="ECO:0000313" key="10">
    <source>
        <dbReference type="EMBL" id="PIP52294.1"/>
    </source>
</evidence>
<dbReference type="GO" id="GO:0009103">
    <property type="term" value="P:lipopolysaccharide biosynthetic process"/>
    <property type="evidence" value="ECO:0007669"/>
    <property type="project" value="UniProtKB-ARBA"/>
</dbReference>
<dbReference type="GO" id="GO:0016763">
    <property type="term" value="F:pentosyltransferase activity"/>
    <property type="evidence" value="ECO:0007669"/>
    <property type="project" value="TreeGrafter"/>
</dbReference>
<dbReference type="AlphaFoldDB" id="A0A2H0B3S9"/>
<evidence type="ECO:0000256" key="2">
    <source>
        <dbReference type="ARBA" id="ARBA00022475"/>
    </source>
</evidence>
<feature type="domain" description="Glycosyltransferase RgtA/B/C/D-like" evidence="9">
    <location>
        <begin position="65"/>
        <end position="211"/>
    </location>
</feature>
<evidence type="ECO:0000256" key="6">
    <source>
        <dbReference type="ARBA" id="ARBA00022989"/>
    </source>
</evidence>
<keyword evidence="4" id="KW-0808">Transferase</keyword>
<sequence>MIFIFIIGLFFRLWQLGIHPANLNRDELAIGYNAYSLIQTAHDEHGQGPWPLLFQSFGDYKLPGLIYLVYFPIKWFGLNAFSVRLPNAIIGSGLILIVYFLAKEIFSKKTSAMLTSLFIAFSYWHIYGSRSAYEPIVALTLTALSYLFLLWSKRNPRWLVASVLTMVVSFFIYNSSLIVAPLIFTSYLIWNRHDYYQCKLYFIFNLTILFVTVFGYIGLTASVNQAKINTTLFSRPEIIEQVNNNTHYLHSAGLPLPLARIFSNKPLFVSFYLVKNYLSSFNPVYLFATGDNNPWHSLENINMGNLNLVLLPLFLTGIYQLIRSRHKKINVKFLALLLLISPLPNMISVNAPVTNRLMEFHLGVELISVYGWLALS</sequence>
<dbReference type="PANTHER" id="PTHR33908">
    <property type="entry name" value="MANNOSYLTRANSFERASE YKCB-RELATED"/>
    <property type="match status" value="1"/>
</dbReference>
<evidence type="ECO:0000256" key="8">
    <source>
        <dbReference type="SAM" id="Phobius"/>
    </source>
</evidence>
<feature type="transmembrane region" description="Helical" evidence="8">
    <location>
        <begin position="85"/>
        <end position="102"/>
    </location>
</feature>
<accession>A0A2H0B3S9</accession>
<keyword evidence="2" id="KW-1003">Cell membrane</keyword>
<evidence type="ECO:0000256" key="4">
    <source>
        <dbReference type="ARBA" id="ARBA00022679"/>
    </source>
</evidence>
<evidence type="ECO:0000256" key="7">
    <source>
        <dbReference type="ARBA" id="ARBA00023136"/>
    </source>
</evidence>
<dbReference type="GO" id="GO:0005886">
    <property type="term" value="C:plasma membrane"/>
    <property type="evidence" value="ECO:0007669"/>
    <property type="project" value="UniProtKB-SubCell"/>
</dbReference>
<comment type="subcellular location">
    <subcellularLocation>
        <location evidence="1">Cell membrane</location>
        <topology evidence="1">Multi-pass membrane protein</topology>
    </subcellularLocation>
</comment>
<feature type="transmembrane region" description="Helical" evidence="8">
    <location>
        <begin position="158"/>
        <end position="188"/>
    </location>
</feature>
<dbReference type="Pfam" id="PF13231">
    <property type="entry name" value="PMT_2"/>
    <property type="match status" value="1"/>
</dbReference>
<keyword evidence="6 8" id="KW-1133">Transmembrane helix</keyword>
<gene>
    <name evidence="10" type="ORF">COX09_02395</name>
</gene>
<dbReference type="Proteomes" id="UP000231081">
    <property type="component" value="Unassembled WGS sequence"/>
</dbReference>
<dbReference type="PANTHER" id="PTHR33908:SF11">
    <property type="entry name" value="MEMBRANE PROTEIN"/>
    <property type="match status" value="1"/>
</dbReference>
<evidence type="ECO:0000313" key="11">
    <source>
        <dbReference type="Proteomes" id="UP000231081"/>
    </source>
</evidence>
<comment type="caution">
    <text evidence="10">The sequence shown here is derived from an EMBL/GenBank/DDBJ whole genome shotgun (WGS) entry which is preliminary data.</text>
</comment>
<keyword evidence="7 8" id="KW-0472">Membrane</keyword>
<proteinExistence type="predicted"/>
<feature type="transmembrane region" description="Helical" evidence="8">
    <location>
        <begin position="300"/>
        <end position="321"/>
    </location>
</feature>
<feature type="transmembrane region" description="Helical" evidence="8">
    <location>
        <begin position="200"/>
        <end position="219"/>
    </location>
</feature>
<evidence type="ECO:0000256" key="3">
    <source>
        <dbReference type="ARBA" id="ARBA00022676"/>
    </source>
</evidence>
<keyword evidence="3" id="KW-0328">Glycosyltransferase</keyword>
<keyword evidence="5 8" id="KW-0812">Transmembrane</keyword>
<name>A0A2H0B3S9_9BACT</name>
<feature type="transmembrane region" description="Helical" evidence="8">
    <location>
        <begin position="109"/>
        <end position="126"/>
    </location>
</feature>
<feature type="non-terminal residue" evidence="10">
    <location>
        <position position="376"/>
    </location>
</feature>
<reference evidence="10 11" key="1">
    <citation type="submission" date="2017-09" db="EMBL/GenBank/DDBJ databases">
        <title>Depth-based differentiation of microbial function through sediment-hosted aquifers and enrichment of novel symbionts in the deep terrestrial subsurface.</title>
        <authorList>
            <person name="Probst A.J."/>
            <person name="Ladd B."/>
            <person name="Jarett J.K."/>
            <person name="Geller-Mcgrath D.E."/>
            <person name="Sieber C.M."/>
            <person name="Emerson J.B."/>
            <person name="Anantharaman K."/>
            <person name="Thomas B.C."/>
            <person name="Malmstrom R."/>
            <person name="Stieglmeier M."/>
            <person name="Klingl A."/>
            <person name="Woyke T."/>
            <person name="Ryan C.M."/>
            <person name="Banfield J.F."/>
        </authorList>
    </citation>
    <scope>NUCLEOTIDE SEQUENCE [LARGE SCALE GENOMIC DNA]</scope>
    <source>
        <strain evidence="10">CG23_combo_of_CG06-09_8_20_14_all_47_9</strain>
    </source>
</reference>
<evidence type="ECO:0000256" key="5">
    <source>
        <dbReference type="ARBA" id="ARBA00022692"/>
    </source>
</evidence>